<evidence type="ECO:0000256" key="6">
    <source>
        <dbReference type="ARBA" id="ARBA00023065"/>
    </source>
</evidence>
<dbReference type="InterPro" id="IPR059116">
    <property type="entry name" value="P2X_receptor"/>
</dbReference>
<keyword evidence="3" id="KW-0813">Transport</keyword>
<feature type="transmembrane region" description="Helical" evidence="10">
    <location>
        <begin position="312"/>
        <end position="330"/>
    </location>
</feature>
<evidence type="ECO:0000256" key="8">
    <source>
        <dbReference type="ARBA" id="ARBA00023286"/>
    </source>
</evidence>
<gene>
    <name evidence="11" type="ORF">GBAR_LOCUS7128</name>
</gene>
<reference evidence="11" key="1">
    <citation type="submission" date="2023-03" db="EMBL/GenBank/DDBJ databases">
        <authorList>
            <person name="Steffen K."/>
            <person name="Cardenas P."/>
        </authorList>
    </citation>
    <scope>NUCLEOTIDE SEQUENCE</scope>
</reference>
<dbReference type="EMBL" id="CASHTH010001072">
    <property type="protein sequence ID" value="CAI8010930.1"/>
    <property type="molecule type" value="Genomic_DNA"/>
</dbReference>
<evidence type="ECO:0000256" key="5">
    <source>
        <dbReference type="ARBA" id="ARBA00022989"/>
    </source>
</evidence>
<evidence type="ECO:0000256" key="4">
    <source>
        <dbReference type="ARBA" id="ARBA00022692"/>
    </source>
</evidence>
<keyword evidence="9" id="KW-0407">Ion channel</keyword>
<keyword evidence="8" id="KW-1071">Ligand-gated ion channel</keyword>
<dbReference type="PANTHER" id="PTHR10125">
    <property type="entry name" value="P2X PURINOCEPTOR"/>
    <property type="match status" value="1"/>
</dbReference>
<dbReference type="GO" id="GO:0007165">
    <property type="term" value="P:signal transduction"/>
    <property type="evidence" value="ECO:0007669"/>
    <property type="project" value="UniProtKB-ARBA"/>
</dbReference>
<comment type="similarity">
    <text evidence="2">Belongs to the P2X receptor family.</text>
</comment>
<keyword evidence="11" id="KW-0675">Receptor</keyword>
<comment type="subcellular location">
    <subcellularLocation>
        <location evidence="1">Endomembrane system</location>
    </subcellularLocation>
</comment>
<dbReference type="GO" id="GO:0070588">
    <property type="term" value="P:calcium ion transmembrane transport"/>
    <property type="evidence" value="ECO:0007669"/>
    <property type="project" value="TreeGrafter"/>
</dbReference>
<organism evidence="11 12">
    <name type="scientific">Geodia barretti</name>
    <name type="common">Barrett's horny sponge</name>
    <dbReference type="NCBI Taxonomy" id="519541"/>
    <lineage>
        <taxon>Eukaryota</taxon>
        <taxon>Metazoa</taxon>
        <taxon>Porifera</taxon>
        <taxon>Demospongiae</taxon>
        <taxon>Heteroscleromorpha</taxon>
        <taxon>Tetractinellida</taxon>
        <taxon>Astrophorina</taxon>
        <taxon>Geodiidae</taxon>
        <taxon>Geodia</taxon>
    </lineage>
</organism>
<accession>A0AA35WDV0</accession>
<dbReference type="PANTHER" id="PTHR10125:SF31">
    <property type="entry name" value="P2X RECEPTOR E"/>
    <property type="match status" value="1"/>
</dbReference>
<proteinExistence type="inferred from homology"/>
<dbReference type="GO" id="GO:0012505">
    <property type="term" value="C:endomembrane system"/>
    <property type="evidence" value="ECO:0007669"/>
    <property type="project" value="UniProtKB-SubCell"/>
</dbReference>
<evidence type="ECO:0000256" key="1">
    <source>
        <dbReference type="ARBA" id="ARBA00004308"/>
    </source>
</evidence>
<evidence type="ECO:0000313" key="12">
    <source>
        <dbReference type="Proteomes" id="UP001174909"/>
    </source>
</evidence>
<evidence type="ECO:0000313" key="11">
    <source>
        <dbReference type="EMBL" id="CAI8010930.1"/>
    </source>
</evidence>
<evidence type="ECO:0000256" key="7">
    <source>
        <dbReference type="ARBA" id="ARBA00023136"/>
    </source>
</evidence>
<keyword evidence="4 10" id="KW-0812">Transmembrane</keyword>
<keyword evidence="12" id="KW-1185">Reference proteome</keyword>
<dbReference type="GO" id="GO:0015267">
    <property type="term" value="F:channel activity"/>
    <property type="evidence" value="ECO:0007669"/>
    <property type="project" value="UniProtKB-ARBA"/>
</dbReference>
<name>A0AA35WDV0_GEOBA</name>
<evidence type="ECO:0000256" key="2">
    <source>
        <dbReference type="ARBA" id="ARBA00009848"/>
    </source>
</evidence>
<keyword evidence="7 10" id="KW-0472">Membrane</keyword>
<dbReference type="Proteomes" id="UP001174909">
    <property type="component" value="Unassembled WGS sequence"/>
</dbReference>
<sequence length="354" mass="39928">MLDYVTYKYVRLRDSRLGALYYILAFLILIYSLIEIFLRKGYLQLDTNPQGTVKLILSDDFADESSSPVSANQPYCQGDITCRYLDPWDLNWPIESRALTITTLSKDRVQEQVSDTNSGADEYVTKEESQYFTQSPERVVVKVDHAVVAGLFTNERGGEVLAASQRQITGHLVDSAGNIIKQVSAPGKPDKLVIGELLNASGLHSLDWESDSVSSRGRSYRERGCILSVSIFYQNWFNTWLGTMDIQYLYRVKKVPFMDNSLKQVIPLAVSEGGRKRRLVRKMYAIRVEFHQAGSLGVFSLSALLIRLVSGIGLLTLTATLTDTLALYVLPNRNNYRKKVYEDVAKASEHQKTN</sequence>
<protein>
    <submittedName>
        <fullName evidence="11">P2X receptor D</fullName>
    </submittedName>
</protein>
<dbReference type="GO" id="GO:0016020">
    <property type="term" value="C:membrane"/>
    <property type="evidence" value="ECO:0007669"/>
    <property type="project" value="TreeGrafter"/>
</dbReference>
<keyword evidence="6" id="KW-0406">Ion transport</keyword>
<comment type="caution">
    <text evidence="11">The sequence shown here is derived from an EMBL/GenBank/DDBJ whole genome shotgun (WGS) entry which is preliminary data.</text>
</comment>
<evidence type="ECO:0000256" key="9">
    <source>
        <dbReference type="ARBA" id="ARBA00023303"/>
    </source>
</evidence>
<evidence type="ECO:0000256" key="3">
    <source>
        <dbReference type="ARBA" id="ARBA00022448"/>
    </source>
</evidence>
<dbReference type="AlphaFoldDB" id="A0AA35WDV0"/>
<feature type="transmembrane region" description="Helical" evidence="10">
    <location>
        <begin position="20"/>
        <end position="38"/>
    </location>
</feature>
<dbReference type="Pfam" id="PF00864">
    <property type="entry name" value="P2X_receptor"/>
    <property type="match status" value="1"/>
</dbReference>
<evidence type="ECO:0000256" key="10">
    <source>
        <dbReference type="SAM" id="Phobius"/>
    </source>
</evidence>
<keyword evidence="5 10" id="KW-1133">Transmembrane helix</keyword>